<keyword evidence="6" id="KW-1185">Reference proteome</keyword>
<evidence type="ECO:0000259" key="4">
    <source>
        <dbReference type="PROSITE" id="PS51767"/>
    </source>
</evidence>
<dbReference type="Proteomes" id="UP000604825">
    <property type="component" value="Unassembled WGS sequence"/>
</dbReference>
<dbReference type="PANTHER" id="PTHR13683">
    <property type="entry name" value="ASPARTYL PROTEASES"/>
    <property type="match status" value="1"/>
</dbReference>
<dbReference type="InterPro" id="IPR032799">
    <property type="entry name" value="TAXi_C"/>
</dbReference>
<organism evidence="5 6">
    <name type="scientific">Miscanthus lutarioriparius</name>
    <dbReference type="NCBI Taxonomy" id="422564"/>
    <lineage>
        <taxon>Eukaryota</taxon>
        <taxon>Viridiplantae</taxon>
        <taxon>Streptophyta</taxon>
        <taxon>Embryophyta</taxon>
        <taxon>Tracheophyta</taxon>
        <taxon>Spermatophyta</taxon>
        <taxon>Magnoliopsida</taxon>
        <taxon>Liliopsida</taxon>
        <taxon>Poales</taxon>
        <taxon>Poaceae</taxon>
        <taxon>PACMAD clade</taxon>
        <taxon>Panicoideae</taxon>
        <taxon>Andropogonodae</taxon>
        <taxon>Andropogoneae</taxon>
        <taxon>Saccharinae</taxon>
        <taxon>Miscanthus</taxon>
    </lineage>
</organism>
<evidence type="ECO:0000256" key="3">
    <source>
        <dbReference type="SAM" id="MobiDB-lite"/>
    </source>
</evidence>
<dbReference type="InterPro" id="IPR021109">
    <property type="entry name" value="Peptidase_aspartic_dom_sf"/>
</dbReference>
<dbReference type="InterPro" id="IPR001461">
    <property type="entry name" value="Aspartic_peptidase_A1"/>
</dbReference>
<dbReference type="PANTHER" id="PTHR13683:SF798">
    <property type="entry name" value="ASPARTYL PROTEASE AED3-LIKE"/>
    <property type="match status" value="1"/>
</dbReference>
<feature type="active site" evidence="2">
    <location>
        <position position="364"/>
    </location>
</feature>
<protein>
    <recommendedName>
        <fullName evidence="4">Peptidase A1 domain-containing protein</fullName>
    </recommendedName>
</protein>
<feature type="domain" description="Peptidase A1" evidence="4">
    <location>
        <begin position="146"/>
        <end position="479"/>
    </location>
</feature>
<name>A0A811NMP3_9POAL</name>
<evidence type="ECO:0000313" key="5">
    <source>
        <dbReference type="EMBL" id="CAD6228109.1"/>
    </source>
</evidence>
<dbReference type="EMBL" id="CAJGYO010000005">
    <property type="protein sequence ID" value="CAD6228109.1"/>
    <property type="molecule type" value="Genomic_DNA"/>
</dbReference>
<feature type="active site" evidence="2">
    <location>
        <position position="164"/>
    </location>
</feature>
<dbReference type="Gene3D" id="2.40.70.10">
    <property type="entry name" value="Acid Proteases"/>
    <property type="match status" value="2"/>
</dbReference>
<comment type="caution">
    <text evidence="5">The sequence shown here is derived from an EMBL/GenBank/DDBJ whole genome shotgun (WGS) entry which is preliminary data.</text>
</comment>
<dbReference type="AlphaFoldDB" id="A0A811NMP3"/>
<comment type="similarity">
    <text evidence="1">Belongs to the peptidase A1 family.</text>
</comment>
<dbReference type="InterPro" id="IPR032861">
    <property type="entry name" value="TAXi_N"/>
</dbReference>
<dbReference type="SUPFAM" id="SSF50630">
    <property type="entry name" value="Acid proteases"/>
    <property type="match status" value="1"/>
</dbReference>
<proteinExistence type="inferred from homology"/>
<feature type="compositionally biased region" description="Basic residues" evidence="3">
    <location>
        <begin position="85"/>
        <end position="97"/>
    </location>
</feature>
<dbReference type="PROSITE" id="PS51767">
    <property type="entry name" value="PEPTIDASE_A1"/>
    <property type="match status" value="1"/>
</dbReference>
<evidence type="ECO:0000256" key="2">
    <source>
        <dbReference type="PIRSR" id="PIRSR601461-1"/>
    </source>
</evidence>
<gene>
    <name evidence="5" type="ORF">NCGR_LOCUS18982</name>
</gene>
<accession>A0A811NMP3</accession>
<dbReference type="GO" id="GO:0006508">
    <property type="term" value="P:proteolysis"/>
    <property type="evidence" value="ECO:0007669"/>
    <property type="project" value="InterPro"/>
</dbReference>
<reference evidence="5" key="1">
    <citation type="submission" date="2020-10" db="EMBL/GenBank/DDBJ databases">
        <authorList>
            <person name="Han B."/>
            <person name="Lu T."/>
            <person name="Zhao Q."/>
            <person name="Huang X."/>
            <person name="Zhao Y."/>
        </authorList>
    </citation>
    <scope>NUCLEOTIDE SEQUENCE</scope>
</reference>
<feature type="region of interest" description="Disordered" evidence="3">
    <location>
        <begin position="83"/>
        <end position="125"/>
    </location>
</feature>
<dbReference type="OrthoDB" id="2747330at2759"/>
<dbReference type="Pfam" id="PF14541">
    <property type="entry name" value="TAXi_C"/>
    <property type="match status" value="1"/>
</dbReference>
<sequence>MHTLLVLLNTSYKYRTLPSSSIQPSYRFSLTTSDPTRSCLLGATNDNVAAEALGPPRAPVQPLGPFHCRAQLDAVPGALSSLRVSQRRGTGRPRSPRSQRPTQLARPRSRLGTRPGPLVSDAAKKGPRHSFVPIAPGLQLLSIPSYVARARLSTPAQPLLVAIDPSNDAAWVPCTACAGCAPAPAPSFDPTRSSTYRPVRCGAPQCSQVPSPSCPRGACAFNMSYAASTFQALLGQDALALDVVVAAYTFGCLHVVTGNPVPPQGLIGFGRGPLSFMSQTKDVYGSVFSYCLPSYKSSNFSGTLRLGPAGQPKRIKTTPLLSNPHRPSLYYVNKVGIRVGSKPVPVPASALAFDPASGRGTIVDAGTMFTRLSAPVYAAVRDAFRRRWPPVADPLGGFDTCYNVTVSVATVTFVFDGQVSVTLPEENVVIRSSSGGITCLAMAAGPPDGIDAALNVLASMQQQNHRVLFDVANGRVGFSRVRLAGWLKSIEPK</sequence>
<dbReference type="GO" id="GO:0004190">
    <property type="term" value="F:aspartic-type endopeptidase activity"/>
    <property type="evidence" value="ECO:0007669"/>
    <property type="project" value="InterPro"/>
</dbReference>
<dbReference type="FunFam" id="2.40.70.10:FF:000040">
    <property type="entry name" value="aspartyl protease AED3"/>
    <property type="match status" value="1"/>
</dbReference>
<dbReference type="InterPro" id="IPR033121">
    <property type="entry name" value="PEPTIDASE_A1"/>
</dbReference>
<evidence type="ECO:0000256" key="1">
    <source>
        <dbReference type="ARBA" id="ARBA00007447"/>
    </source>
</evidence>
<dbReference type="Pfam" id="PF14543">
    <property type="entry name" value="TAXi_N"/>
    <property type="match status" value="1"/>
</dbReference>
<evidence type="ECO:0000313" key="6">
    <source>
        <dbReference type="Proteomes" id="UP000604825"/>
    </source>
</evidence>